<dbReference type="PANTHER" id="PTHR37984:SF7">
    <property type="entry name" value="INTEGRASE CATALYTIC DOMAIN-CONTAINING PROTEIN"/>
    <property type="match status" value="1"/>
</dbReference>
<dbReference type="InterPro" id="IPR050951">
    <property type="entry name" value="Retrovirus_Pol_polyprotein"/>
</dbReference>
<comment type="caution">
    <text evidence="1">The sequence shown here is derived from an EMBL/GenBank/DDBJ whole genome shotgun (WGS) entry which is preliminary data.</text>
</comment>
<dbReference type="Gene3D" id="2.40.70.10">
    <property type="entry name" value="Acid Proteases"/>
    <property type="match status" value="1"/>
</dbReference>
<dbReference type="EMBL" id="JANEYG010000331">
    <property type="protein sequence ID" value="KAJ8910235.1"/>
    <property type="molecule type" value="Genomic_DNA"/>
</dbReference>
<feature type="non-terminal residue" evidence="1">
    <location>
        <position position="1"/>
    </location>
</feature>
<dbReference type="Proteomes" id="UP001159042">
    <property type="component" value="Unassembled WGS sequence"/>
</dbReference>
<dbReference type="AlphaFoldDB" id="A0AAV8V8E7"/>
<organism evidence="1 2">
    <name type="scientific">Exocentrus adspersus</name>
    <dbReference type="NCBI Taxonomy" id="1586481"/>
    <lineage>
        <taxon>Eukaryota</taxon>
        <taxon>Metazoa</taxon>
        <taxon>Ecdysozoa</taxon>
        <taxon>Arthropoda</taxon>
        <taxon>Hexapoda</taxon>
        <taxon>Insecta</taxon>
        <taxon>Pterygota</taxon>
        <taxon>Neoptera</taxon>
        <taxon>Endopterygota</taxon>
        <taxon>Coleoptera</taxon>
        <taxon>Polyphaga</taxon>
        <taxon>Cucujiformia</taxon>
        <taxon>Chrysomeloidea</taxon>
        <taxon>Cerambycidae</taxon>
        <taxon>Lamiinae</taxon>
        <taxon>Acanthocinini</taxon>
        <taxon>Exocentrus</taxon>
    </lineage>
</organism>
<dbReference type="PANTHER" id="PTHR37984">
    <property type="entry name" value="PROTEIN CBG26694"/>
    <property type="match status" value="1"/>
</dbReference>
<evidence type="ECO:0000313" key="1">
    <source>
        <dbReference type="EMBL" id="KAJ8910235.1"/>
    </source>
</evidence>
<keyword evidence="2" id="KW-1185">Reference proteome</keyword>
<dbReference type="SUPFAM" id="SSF50630">
    <property type="entry name" value="Acid proteases"/>
    <property type="match status" value="1"/>
</dbReference>
<dbReference type="InterPro" id="IPR021109">
    <property type="entry name" value="Peptidase_aspartic_dom_sf"/>
</dbReference>
<gene>
    <name evidence="1" type="ORF">NQ315_002559</name>
</gene>
<evidence type="ECO:0000313" key="2">
    <source>
        <dbReference type="Proteomes" id="UP001159042"/>
    </source>
</evidence>
<sequence length="290" mass="33111">ETEVLIRDRLVLGIRDPRIQERLLQESDLSLNDAIKICRSMETSVATQKLISMEQQTEQTEQCRTFQQTLQEIGKSNCTYCGSEHEEGKCPAYNRVCSKCQRKGHYRRCCRNRAVQEIEDNSDESSDSEPESVSEQKVIWTIQCSAVDSSVDSVEWFEYIEIEGIKINLKIDSGSHVNVLNFTDFQKLQIKFSDLYKSSAILSSYSGHQIETRGQIFLECAFGNVNTRLKFYILKGNVASSILGLSAARELNIIARNSSDKKRESINTCKELRKNINQQNSANEKLRENV</sequence>
<proteinExistence type="predicted"/>
<protein>
    <submittedName>
        <fullName evidence="1">Uncharacterized protein</fullName>
    </submittedName>
</protein>
<accession>A0AAV8V8E7</accession>
<reference evidence="1 2" key="1">
    <citation type="journal article" date="2023" name="Insect Mol. Biol.">
        <title>Genome sequencing provides insights into the evolution of gene families encoding plant cell wall-degrading enzymes in longhorned beetles.</title>
        <authorList>
            <person name="Shin N.R."/>
            <person name="Okamura Y."/>
            <person name="Kirsch R."/>
            <person name="Pauchet Y."/>
        </authorList>
    </citation>
    <scope>NUCLEOTIDE SEQUENCE [LARGE SCALE GENOMIC DNA]</scope>
    <source>
        <strain evidence="1">EAD_L_NR</strain>
    </source>
</reference>
<name>A0AAV8V8E7_9CUCU</name>